<proteinExistence type="predicted"/>
<evidence type="ECO:0000256" key="1">
    <source>
        <dbReference type="SAM" id="MobiDB-lite"/>
    </source>
</evidence>
<protein>
    <submittedName>
        <fullName evidence="2">Uncharacterized protein</fullName>
    </submittedName>
</protein>
<keyword evidence="3" id="KW-1185">Reference proteome</keyword>
<reference evidence="2 3" key="1">
    <citation type="submission" date="2024-05" db="EMBL/GenBank/DDBJ databases">
        <title>Genetic variation in Jamaican populations of the coffee berry borer (Hypothenemus hampei).</title>
        <authorList>
            <person name="Errbii M."/>
            <person name="Myrie A."/>
        </authorList>
    </citation>
    <scope>NUCLEOTIDE SEQUENCE [LARGE SCALE GENOMIC DNA]</scope>
    <source>
        <strain evidence="2">JA-Hopewell-2020-01-JO</strain>
        <tissue evidence="2">Whole body</tissue>
    </source>
</reference>
<dbReference type="AlphaFoldDB" id="A0ABD1E4Q9"/>
<sequence length="84" mass="9767">MDDFKYGELHETEMAVMYYVYGLADGNAMEARPIYQERHLNRALPDSRTFSNTYCRRNDSFHKGTSEGRPGTVRITEIEEADLQ</sequence>
<feature type="region of interest" description="Disordered" evidence="1">
    <location>
        <begin position="61"/>
        <end position="84"/>
    </location>
</feature>
<dbReference type="Proteomes" id="UP001566132">
    <property type="component" value="Unassembled WGS sequence"/>
</dbReference>
<comment type="caution">
    <text evidence="2">The sequence shown here is derived from an EMBL/GenBank/DDBJ whole genome shotgun (WGS) entry which is preliminary data.</text>
</comment>
<organism evidence="2 3">
    <name type="scientific">Hypothenemus hampei</name>
    <name type="common">Coffee berry borer</name>
    <dbReference type="NCBI Taxonomy" id="57062"/>
    <lineage>
        <taxon>Eukaryota</taxon>
        <taxon>Metazoa</taxon>
        <taxon>Ecdysozoa</taxon>
        <taxon>Arthropoda</taxon>
        <taxon>Hexapoda</taxon>
        <taxon>Insecta</taxon>
        <taxon>Pterygota</taxon>
        <taxon>Neoptera</taxon>
        <taxon>Endopterygota</taxon>
        <taxon>Coleoptera</taxon>
        <taxon>Polyphaga</taxon>
        <taxon>Cucujiformia</taxon>
        <taxon>Curculionidae</taxon>
        <taxon>Scolytinae</taxon>
        <taxon>Hypothenemus</taxon>
    </lineage>
</organism>
<gene>
    <name evidence="2" type="ORF">ABEB36_013548</name>
</gene>
<accession>A0ABD1E4Q9</accession>
<evidence type="ECO:0000313" key="2">
    <source>
        <dbReference type="EMBL" id="KAL1489599.1"/>
    </source>
</evidence>
<name>A0ABD1E4Q9_HYPHA</name>
<evidence type="ECO:0000313" key="3">
    <source>
        <dbReference type="Proteomes" id="UP001566132"/>
    </source>
</evidence>
<dbReference type="EMBL" id="JBDJPC010000011">
    <property type="protein sequence ID" value="KAL1489599.1"/>
    <property type="molecule type" value="Genomic_DNA"/>
</dbReference>